<dbReference type="Pfam" id="PF13510">
    <property type="entry name" value="Fer2_4"/>
    <property type="match status" value="1"/>
</dbReference>
<dbReference type="SUPFAM" id="SSF54292">
    <property type="entry name" value="2Fe-2S ferredoxin-like"/>
    <property type="match status" value="1"/>
</dbReference>
<dbReference type="InterPro" id="IPR036010">
    <property type="entry name" value="2Fe-2S_ferredoxin-like_sf"/>
</dbReference>
<comment type="caution">
    <text evidence="2">The sequence shown here is derived from an EMBL/GenBank/DDBJ whole genome shotgun (WGS) entry which is preliminary data.</text>
</comment>
<proteinExistence type="predicted"/>
<dbReference type="GO" id="GO:0051536">
    <property type="term" value="F:iron-sulfur cluster binding"/>
    <property type="evidence" value="ECO:0007669"/>
    <property type="project" value="InterPro"/>
</dbReference>
<reference evidence="2 3" key="1">
    <citation type="submission" date="2006-02" db="EMBL/GenBank/DDBJ databases">
        <authorList>
            <person name="Pinhassi J."/>
            <person name="Pedros-Alio C."/>
            <person name="Ferriera S."/>
            <person name="Johnson J."/>
            <person name="Kravitz S."/>
            <person name="Halpern A."/>
            <person name="Remington K."/>
            <person name="Beeson K."/>
            <person name="Tran B."/>
            <person name="Rogers Y.-H."/>
            <person name="Friedman R."/>
            <person name="Venter J.C."/>
        </authorList>
    </citation>
    <scope>NUCLEOTIDE SEQUENCE [LARGE SCALE GENOMIC DNA]</scope>
    <source>
        <strain evidence="2 3">MED92</strain>
    </source>
</reference>
<keyword evidence="3" id="KW-1185">Reference proteome</keyword>
<dbReference type="EMBL" id="AAOW01000009">
    <property type="protein sequence ID" value="EAR61356.1"/>
    <property type="molecule type" value="Genomic_DNA"/>
</dbReference>
<dbReference type="RefSeq" id="WP_007019842.1">
    <property type="nucleotide sequence ID" value="NZ_CH724125.1"/>
</dbReference>
<dbReference type="Gene3D" id="3.10.20.440">
    <property type="entry name" value="2Fe-2S iron-sulphur cluster binding domain, sarcosine oxidase, alpha subunit, N-terminal domain"/>
    <property type="match status" value="1"/>
</dbReference>
<evidence type="ECO:0000313" key="3">
    <source>
        <dbReference type="Proteomes" id="UP000002171"/>
    </source>
</evidence>
<dbReference type="AlphaFoldDB" id="A0A7U8C7K3"/>
<evidence type="ECO:0000313" key="2">
    <source>
        <dbReference type="EMBL" id="EAR61356.1"/>
    </source>
</evidence>
<sequence>MPNVSQFNRLKTRSASKVEVFIEGEKVEAYAGESAASVVLRAGMLPSRTTSVSGEGRAPYCMMGVCFECLLEIDGIANVQGCMTPVVDGMEIRRQNGARALMTTAIETKNQKAEICHPTKNSELIEGRVAGEV</sequence>
<dbReference type="GO" id="GO:0016491">
    <property type="term" value="F:oxidoreductase activity"/>
    <property type="evidence" value="ECO:0007669"/>
    <property type="project" value="UniProtKB-KW"/>
</dbReference>
<protein>
    <submittedName>
        <fullName evidence="2">Putative sarcosine oxidase alpha subunit</fullName>
    </submittedName>
</protein>
<gene>
    <name evidence="2" type="ORF">MED92_11534</name>
</gene>
<evidence type="ECO:0000256" key="1">
    <source>
        <dbReference type="ARBA" id="ARBA00023002"/>
    </source>
</evidence>
<keyword evidence="1" id="KW-0560">Oxidoreductase</keyword>
<dbReference type="Proteomes" id="UP000002171">
    <property type="component" value="Unassembled WGS sequence"/>
</dbReference>
<dbReference type="InterPro" id="IPR042204">
    <property type="entry name" value="2Fe-2S-bd_N"/>
</dbReference>
<organism evidence="2 3">
    <name type="scientific">Neptuniibacter caesariensis</name>
    <dbReference type="NCBI Taxonomy" id="207954"/>
    <lineage>
        <taxon>Bacteria</taxon>
        <taxon>Pseudomonadati</taxon>
        <taxon>Pseudomonadota</taxon>
        <taxon>Gammaproteobacteria</taxon>
        <taxon>Oceanospirillales</taxon>
        <taxon>Oceanospirillaceae</taxon>
        <taxon>Neptuniibacter</taxon>
    </lineage>
</organism>
<accession>A0A7U8C7K3</accession>
<name>A0A7U8C7K3_NEPCE</name>